<dbReference type="OrthoDB" id="1917888at2759"/>
<name>W5MVB9_LEPOC</name>
<dbReference type="HOGENOM" id="CLU_016572_0_0_1"/>
<keyword evidence="2" id="KW-1185">Reference proteome</keyword>
<dbReference type="GO" id="GO:0043240">
    <property type="term" value="C:Fanconi anaemia nuclear complex"/>
    <property type="evidence" value="ECO:0000318"/>
    <property type="project" value="GO_Central"/>
</dbReference>
<dbReference type="PANTHER" id="PTHR28450:SF1">
    <property type="entry name" value="FANCONI ANEMIA GROUP B PROTEIN"/>
    <property type="match status" value="1"/>
</dbReference>
<reference evidence="1" key="3">
    <citation type="submission" date="2025-09" db="UniProtKB">
        <authorList>
            <consortium name="Ensembl"/>
        </authorList>
    </citation>
    <scope>IDENTIFICATION</scope>
</reference>
<dbReference type="CTD" id="2187"/>
<dbReference type="GO" id="GO:1990414">
    <property type="term" value="P:replication-born double-strand break repair via sister chromatid exchange"/>
    <property type="evidence" value="ECO:0000318"/>
    <property type="project" value="GO_Central"/>
</dbReference>
<dbReference type="GO" id="GO:2000042">
    <property type="term" value="P:negative regulation of double-strand break repair via homologous recombination"/>
    <property type="evidence" value="ECO:0000318"/>
    <property type="project" value="GO_Central"/>
</dbReference>
<dbReference type="PANTHER" id="PTHR28450">
    <property type="entry name" value="FANCONI ANEMIA GROUP B PROTEIN"/>
    <property type="match status" value="1"/>
</dbReference>
<dbReference type="GO" id="GO:0036297">
    <property type="term" value="P:interstrand cross-link repair"/>
    <property type="evidence" value="ECO:0007669"/>
    <property type="project" value="InterPro"/>
</dbReference>
<accession>W5MVB9</accession>
<dbReference type="EMBL" id="AHAT01012848">
    <property type="status" value="NOT_ANNOTATED_CDS"/>
    <property type="molecule type" value="Genomic_DNA"/>
</dbReference>
<sequence length="834" mass="91561">MDSTGLPVKLLAFNGEVLTFQVSGSELRFRRTAFRQSTGRFSVTSEGSALVSNDGKNVDILCCSSALDVKSGLVVPCVLLKQNKRKKACFQYTLFTLNTASSLEPQMKFKLQYEMRENVALLQGPTVLWSHEETVYWTSLQAGKVTPVPVLFSSVCFIGEVAVGIQDIIILGTQTRAAEQPVMFLGYLLGAGRSFDGAWLLPHEYSSVVTCLLIVTAEEVNGEMKTCVVAATSKNQLVWFEDGVPREVCQLPFEQAQNIQTVTTGRDSCLLVVTFRFGNVCAVWKEGFQVASRWEGVGALHVDDFVGCGNDQILLVFENHTTADDVLRDFRLTDLGAIAYTSSVDTCEDLNADGAVQENYHIFVQALETRLQCGLSSVQNIQLDLDLKDRVLLQSVQAFTGLIKGEENILSKGEEEGLVSLWEEDTAVDSPGEEAPVAHVGLRGLAEKVWQRVVGDSWVVGVRLAEEASLSVGEVSLSVLMEQGFRKAPTVIQTRSSVLQLGKLPFPCPSSQCRAEPAAKKTRLGPRLQSVGQFGTVAGGRAEIAKNRARTVIAATELAPLVAFVHLDCHLMLHATAAQNPGIRGGGQPVIVQCGRVSLDIKDISAGKLFPKSLNSKCATEEAVEDFLSLTMVLKKWLFQIRSPSYTLCDISKWLLGPMQCQRLYVNPDYLLLNNVDTSNMMLISWQEKTAFEGILLIHCSCQTSLLRFLNSLCTFLPSSCEVKQLKAGHAEDLAESLASSLEEEVWTVRNWISSLITNPTSEKQLASALPLCQPSPGLAGQLQQYREEFERDRKLSHFSLNSEVEVHLYRQLTEALADVQLAGDKVAWALCKS</sequence>
<proteinExistence type="predicted"/>
<dbReference type="KEGG" id="loc:102686285"/>
<dbReference type="InParanoid" id="W5MVB9"/>
<dbReference type="Bgee" id="ENSLOCG00000010078">
    <property type="expression patterns" value="Expressed in ovary and 13 other cell types or tissues"/>
</dbReference>
<dbReference type="OMA" id="LAFHRVC"/>
<dbReference type="InterPro" id="IPR033333">
    <property type="entry name" value="FANCB"/>
</dbReference>
<dbReference type="Proteomes" id="UP000018468">
    <property type="component" value="Linkage group LG14"/>
</dbReference>
<dbReference type="STRING" id="7918.ENSLOCP00000012328"/>
<dbReference type="Ensembl" id="ENSLOCT00000012349.1">
    <property type="protein sequence ID" value="ENSLOCP00000012328.1"/>
    <property type="gene ID" value="ENSLOCG00000010078.1"/>
</dbReference>
<dbReference type="eggNOG" id="ENOG502QWED">
    <property type="taxonomic scope" value="Eukaryota"/>
</dbReference>
<protein>
    <submittedName>
        <fullName evidence="1">FA complementation group B</fullName>
    </submittedName>
</protein>
<dbReference type="GO" id="GO:1905168">
    <property type="term" value="P:positive regulation of double-strand break repair via homologous recombination"/>
    <property type="evidence" value="ECO:0000318"/>
    <property type="project" value="GO_Central"/>
</dbReference>
<dbReference type="GeneTree" id="ENSGT00390000009885"/>
<evidence type="ECO:0000313" key="2">
    <source>
        <dbReference type="Proteomes" id="UP000018468"/>
    </source>
</evidence>
<reference evidence="2" key="1">
    <citation type="submission" date="2011-12" db="EMBL/GenBank/DDBJ databases">
        <title>The Draft Genome of Lepisosteus oculatus.</title>
        <authorList>
            <consortium name="The Broad Institute Genome Assembly &amp; Analysis Group"/>
            <consortium name="Computational R&amp;D Group"/>
            <consortium name="and Sequencing Platform"/>
            <person name="Di Palma F."/>
            <person name="Alfoldi J."/>
            <person name="Johnson J."/>
            <person name="Berlin A."/>
            <person name="Gnerre S."/>
            <person name="Jaffe D."/>
            <person name="MacCallum I."/>
            <person name="Young S."/>
            <person name="Walker B.J."/>
            <person name="Lander E.S."/>
            <person name="Lindblad-Toh K."/>
        </authorList>
    </citation>
    <scope>NUCLEOTIDE SEQUENCE [LARGE SCALE GENOMIC DNA]</scope>
</reference>
<evidence type="ECO:0000313" key="1">
    <source>
        <dbReference type="Ensembl" id="ENSLOCP00000012328.1"/>
    </source>
</evidence>
<dbReference type="GeneID" id="102686285"/>
<organism evidence="1 2">
    <name type="scientific">Lepisosteus oculatus</name>
    <name type="common">Spotted gar</name>
    <dbReference type="NCBI Taxonomy" id="7918"/>
    <lineage>
        <taxon>Eukaryota</taxon>
        <taxon>Metazoa</taxon>
        <taxon>Chordata</taxon>
        <taxon>Craniata</taxon>
        <taxon>Vertebrata</taxon>
        <taxon>Euteleostomi</taxon>
        <taxon>Actinopterygii</taxon>
        <taxon>Neopterygii</taxon>
        <taxon>Holostei</taxon>
        <taxon>Semionotiformes</taxon>
        <taxon>Lepisosteidae</taxon>
        <taxon>Lepisosteus</taxon>
    </lineage>
</organism>
<dbReference type="AlphaFoldDB" id="W5MVB9"/>
<reference evidence="1" key="2">
    <citation type="submission" date="2025-08" db="UniProtKB">
        <authorList>
            <consortium name="Ensembl"/>
        </authorList>
    </citation>
    <scope>IDENTIFICATION</scope>
</reference>